<proteinExistence type="predicted"/>
<keyword evidence="1 2" id="KW-0193">Cuticle</keyword>
<organism evidence="4 5">
    <name type="scientific">Aedes albopictus</name>
    <name type="common">Asian tiger mosquito</name>
    <name type="synonym">Stegomyia albopicta</name>
    <dbReference type="NCBI Taxonomy" id="7160"/>
    <lineage>
        <taxon>Eukaryota</taxon>
        <taxon>Metazoa</taxon>
        <taxon>Ecdysozoa</taxon>
        <taxon>Arthropoda</taxon>
        <taxon>Hexapoda</taxon>
        <taxon>Insecta</taxon>
        <taxon>Pterygota</taxon>
        <taxon>Neoptera</taxon>
        <taxon>Endopterygota</taxon>
        <taxon>Diptera</taxon>
        <taxon>Nematocera</taxon>
        <taxon>Culicoidea</taxon>
        <taxon>Culicidae</taxon>
        <taxon>Culicinae</taxon>
        <taxon>Aedini</taxon>
        <taxon>Aedes</taxon>
        <taxon>Stegomyia</taxon>
    </lineage>
</organism>
<dbReference type="InterPro" id="IPR050468">
    <property type="entry name" value="Cuticle_Struct_Prot"/>
</dbReference>
<dbReference type="InterPro" id="IPR031311">
    <property type="entry name" value="CHIT_BIND_RR_consensus"/>
</dbReference>
<dbReference type="GeneID" id="109420609"/>
<evidence type="ECO:0000256" key="1">
    <source>
        <dbReference type="ARBA" id="ARBA00022460"/>
    </source>
</evidence>
<feature type="signal peptide" evidence="3">
    <location>
        <begin position="1"/>
        <end position="18"/>
    </location>
</feature>
<evidence type="ECO:0000313" key="4">
    <source>
        <dbReference type="EnsemblMetazoa" id="AALFPA23_001792.P38942"/>
    </source>
</evidence>
<dbReference type="PRINTS" id="PR00947">
    <property type="entry name" value="CUTICLE"/>
</dbReference>
<keyword evidence="5" id="KW-1185">Reference proteome</keyword>
<reference evidence="4" key="2">
    <citation type="submission" date="2025-05" db="UniProtKB">
        <authorList>
            <consortium name="EnsemblMetazoa"/>
        </authorList>
    </citation>
    <scope>IDENTIFICATION</scope>
    <source>
        <strain evidence="4">Foshan</strain>
    </source>
</reference>
<evidence type="ECO:0000256" key="2">
    <source>
        <dbReference type="PROSITE-ProRule" id="PRU00497"/>
    </source>
</evidence>
<dbReference type="RefSeq" id="XP_019550516.3">
    <property type="nucleotide sequence ID" value="XM_019694971.3"/>
</dbReference>
<dbReference type="PANTHER" id="PTHR10380:SF241">
    <property type="entry name" value="CUTICULAR PROTEIN 47EG-RELATED"/>
    <property type="match status" value="1"/>
</dbReference>
<dbReference type="EnsemblMetazoa" id="AALFPA23_001792.R38942">
    <property type="protein sequence ID" value="AALFPA23_001792.P38942"/>
    <property type="gene ID" value="AALFPA23_001792"/>
</dbReference>
<name>A0ABM1XQ59_AEDAL</name>
<dbReference type="Proteomes" id="UP000069940">
    <property type="component" value="Unassembled WGS sequence"/>
</dbReference>
<reference evidence="5" key="1">
    <citation type="journal article" date="2015" name="Proc. Natl. Acad. Sci. U.S.A.">
        <title>Genome sequence of the Asian Tiger mosquito, Aedes albopictus, reveals insights into its biology, genetics, and evolution.</title>
        <authorList>
            <person name="Chen X.G."/>
            <person name="Jiang X."/>
            <person name="Gu J."/>
            <person name="Xu M."/>
            <person name="Wu Y."/>
            <person name="Deng Y."/>
            <person name="Zhang C."/>
            <person name="Bonizzoni M."/>
            <person name="Dermauw W."/>
            <person name="Vontas J."/>
            <person name="Armbruster P."/>
            <person name="Huang X."/>
            <person name="Yang Y."/>
            <person name="Zhang H."/>
            <person name="He W."/>
            <person name="Peng H."/>
            <person name="Liu Y."/>
            <person name="Wu K."/>
            <person name="Chen J."/>
            <person name="Lirakis M."/>
            <person name="Topalis P."/>
            <person name="Van Leeuwen T."/>
            <person name="Hall A.B."/>
            <person name="Jiang X."/>
            <person name="Thorpe C."/>
            <person name="Mueller R.L."/>
            <person name="Sun C."/>
            <person name="Waterhouse R.M."/>
            <person name="Yan G."/>
            <person name="Tu Z.J."/>
            <person name="Fang X."/>
            <person name="James A.A."/>
        </authorList>
    </citation>
    <scope>NUCLEOTIDE SEQUENCE [LARGE SCALE GENOMIC DNA]</scope>
    <source>
        <strain evidence="5">Foshan</strain>
    </source>
</reference>
<accession>A0ABM1XQ59</accession>
<evidence type="ECO:0008006" key="6">
    <source>
        <dbReference type="Google" id="ProtNLM"/>
    </source>
</evidence>
<dbReference type="InterPro" id="IPR000618">
    <property type="entry name" value="Insect_cuticle"/>
</dbReference>
<dbReference type="PROSITE" id="PS00233">
    <property type="entry name" value="CHIT_BIND_RR_1"/>
    <property type="match status" value="1"/>
</dbReference>
<dbReference type="PANTHER" id="PTHR10380">
    <property type="entry name" value="CUTICLE PROTEIN"/>
    <property type="match status" value="1"/>
</dbReference>
<evidence type="ECO:0000313" key="5">
    <source>
        <dbReference type="Proteomes" id="UP000069940"/>
    </source>
</evidence>
<evidence type="ECO:0000256" key="3">
    <source>
        <dbReference type="SAM" id="SignalP"/>
    </source>
</evidence>
<feature type="chain" id="PRO_5045710189" description="Pupal cuticle protein 78e" evidence="3">
    <location>
        <begin position="19"/>
        <end position="124"/>
    </location>
</feature>
<keyword evidence="3" id="KW-0732">Signal</keyword>
<sequence length="124" mass="13573">MKLIVCVLAVSLVCAVWADSDQEATVLRHDAEVNVDGSYQFAYETSNGILHEEQGQLKTVGEDQAVVAEGRFAYTDAEGNKFSVQYVADENGFQPQGDHLPTPPPIPELIERALRVLAAKSQKK</sequence>
<protein>
    <recommendedName>
        <fullName evidence="6">Pupal cuticle protein 78e</fullName>
    </recommendedName>
</protein>
<dbReference type="PROSITE" id="PS51155">
    <property type="entry name" value="CHIT_BIND_RR_2"/>
    <property type="match status" value="1"/>
</dbReference>
<dbReference type="Pfam" id="PF00379">
    <property type="entry name" value="Chitin_bind_4"/>
    <property type="match status" value="1"/>
</dbReference>